<keyword evidence="5" id="KW-1185">Reference proteome</keyword>
<name>A0ABV8V0P6_9GAMM</name>
<dbReference type="Pfam" id="PF00561">
    <property type="entry name" value="Abhydrolase_1"/>
    <property type="match status" value="1"/>
</dbReference>
<comment type="subcellular location">
    <subcellularLocation>
        <location evidence="2">Cytoplasm</location>
    </subcellularLocation>
</comment>
<sequence>MPHRASNSVGLVTPQTLQVTEPLALACGRSLDSYQLVYETYGKLNATASNAVLICHALSGTHHAAGYHSADDKKPGWWDHYIGPGKPIDTNHFFVVALNNLGGCAGSTGPTSINPATGKAWGPDFPILRVRDWVHSQAKLADALGIHCWAAVVGGSLGGMQAMRWAIELPDRVKNCVVIASAMKLTAQNIAFNETARHAITSDPNFCDGNYLAHNTSPKQGLAIARMIGHITYLSGDGLGERFGRDVRSGSFAQGQDSLVEFQVQSYLRYQGDVFSDNFDANTYLLMTRALDYFDLAREYEDDAAKAFARAQARFCVVSFTTDWRFSPERSREIAQALIAANKSVCYAEIESNFGHDAFLLPDQRYEQVFSRFMQTVHAEAKQ</sequence>
<feature type="domain" description="AB hydrolase-1" evidence="3">
    <location>
        <begin position="50"/>
        <end position="337"/>
    </location>
</feature>
<dbReference type="Gene3D" id="1.10.1740.110">
    <property type="match status" value="1"/>
</dbReference>
<dbReference type="RefSeq" id="WP_290259717.1">
    <property type="nucleotide sequence ID" value="NZ_JAUFQG010000004.1"/>
</dbReference>
<gene>
    <name evidence="2" type="primary">metXS</name>
    <name evidence="4" type="ORF">ACFOX3_03865</name>
</gene>
<comment type="pathway">
    <text evidence="2">Amino-acid biosynthesis; L-methionine biosynthesis via de novo pathway; O-succinyl-L-homoserine from L-homoserine: step 1/1.</text>
</comment>
<comment type="function">
    <text evidence="2">Transfers a succinyl group from succinyl-CoA to L-homoserine, forming succinyl-L-homoserine.</text>
</comment>
<dbReference type="GO" id="GO:0004414">
    <property type="term" value="F:homoserine O-acetyltransferase activity"/>
    <property type="evidence" value="ECO:0007669"/>
    <property type="project" value="UniProtKB-EC"/>
</dbReference>
<feature type="active site" description="Nucleophile" evidence="2">
    <location>
        <position position="156"/>
    </location>
</feature>
<keyword evidence="1 2" id="KW-0808">Transferase</keyword>
<feature type="binding site" evidence="2">
    <location>
        <position position="226"/>
    </location>
    <ligand>
        <name>substrate</name>
    </ligand>
</feature>
<dbReference type="EC" id="2.3.1.46" evidence="2"/>
<comment type="similarity">
    <text evidence="2">Belongs to the AB hydrolase superfamily. MetX family.</text>
</comment>
<feature type="binding site" evidence="2">
    <location>
        <position position="357"/>
    </location>
    <ligand>
        <name>substrate</name>
    </ligand>
</feature>
<proteinExistence type="inferred from homology"/>
<dbReference type="InterPro" id="IPR029058">
    <property type="entry name" value="AB_hydrolase_fold"/>
</dbReference>
<reference evidence="5" key="1">
    <citation type="journal article" date="2019" name="Int. J. Syst. Evol. Microbiol.">
        <title>The Global Catalogue of Microorganisms (GCM) 10K type strain sequencing project: providing services to taxonomists for standard genome sequencing and annotation.</title>
        <authorList>
            <consortium name="The Broad Institute Genomics Platform"/>
            <consortium name="The Broad Institute Genome Sequencing Center for Infectious Disease"/>
            <person name="Wu L."/>
            <person name="Ma J."/>
        </authorList>
    </citation>
    <scope>NUCLEOTIDE SEQUENCE [LARGE SCALE GENOMIC DNA]</scope>
    <source>
        <strain evidence="5">CECT 8570</strain>
    </source>
</reference>
<dbReference type="HAMAP" id="MF_00296">
    <property type="entry name" value="MetX_acyltransf"/>
    <property type="match status" value="1"/>
</dbReference>
<evidence type="ECO:0000313" key="4">
    <source>
        <dbReference type="EMBL" id="MFC4361423.1"/>
    </source>
</evidence>
<dbReference type="NCBIfam" id="TIGR01392">
    <property type="entry name" value="homoserO_Ac_trn"/>
    <property type="match status" value="1"/>
</dbReference>
<keyword evidence="2 4" id="KW-0012">Acyltransferase</keyword>
<feature type="site" description="Important for acyl-CoA specificity" evidence="2">
    <location>
        <position position="325"/>
    </location>
</feature>
<feature type="active site" evidence="2">
    <location>
        <position position="356"/>
    </location>
</feature>
<dbReference type="PANTHER" id="PTHR32268">
    <property type="entry name" value="HOMOSERINE O-ACETYLTRANSFERASE"/>
    <property type="match status" value="1"/>
</dbReference>
<comment type="catalytic activity">
    <reaction evidence="2">
        <text>L-homoserine + succinyl-CoA = O-succinyl-L-homoserine + CoA</text>
        <dbReference type="Rhea" id="RHEA:22008"/>
        <dbReference type="ChEBI" id="CHEBI:57287"/>
        <dbReference type="ChEBI" id="CHEBI:57292"/>
        <dbReference type="ChEBI" id="CHEBI:57476"/>
        <dbReference type="ChEBI" id="CHEBI:57661"/>
        <dbReference type="EC" id="2.3.1.46"/>
    </reaction>
</comment>
<comment type="caution">
    <text evidence="4">The sequence shown here is derived from an EMBL/GenBank/DDBJ whole genome shotgun (WGS) entry which is preliminary data.</text>
</comment>
<evidence type="ECO:0000256" key="1">
    <source>
        <dbReference type="ARBA" id="ARBA00022679"/>
    </source>
</evidence>
<keyword evidence="2" id="KW-0963">Cytoplasm</keyword>
<evidence type="ECO:0000313" key="5">
    <source>
        <dbReference type="Proteomes" id="UP001595840"/>
    </source>
</evidence>
<dbReference type="PIRSF" id="PIRSF000443">
    <property type="entry name" value="Homoser_Ac_trans"/>
    <property type="match status" value="1"/>
</dbReference>
<protein>
    <recommendedName>
        <fullName evidence="2">Homoserine O-succinyltransferase</fullName>
        <shortName evidence="2">HST</shortName>
        <ecNumber evidence="2">2.3.1.46</ecNumber>
    </recommendedName>
    <alternativeName>
        <fullName evidence="2">Homoserine transsuccinylase</fullName>
        <shortName evidence="2">HTS</shortName>
    </alternativeName>
</protein>
<dbReference type="InterPro" id="IPR008220">
    <property type="entry name" value="HAT_MetX-like"/>
</dbReference>
<feature type="active site" evidence="2">
    <location>
        <position position="323"/>
    </location>
</feature>
<comment type="caution">
    <text evidence="2">Lacks conserved residue(s) required for the propagation of feature annotation.</text>
</comment>
<dbReference type="Proteomes" id="UP001595840">
    <property type="component" value="Unassembled WGS sequence"/>
</dbReference>
<accession>A0ABV8V0P6</accession>
<dbReference type="InterPro" id="IPR000073">
    <property type="entry name" value="AB_hydrolase_1"/>
</dbReference>
<keyword evidence="2" id="KW-0028">Amino-acid biosynthesis</keyword>
<dbReference type="EMBL" id="JBHSCX010000003">
    <property type="protein sequence ID" value="MFC4361423.1"/>
    <property type="molecule type" value="Genomic_DNA"/>
</dbReference>
<keyword evidence="2" id="KW-0486">Methionine biosynthesis</keyword>
<comment type="subunit">
    <text evidence="2">Homodimer.</text>
</comment>
<dbReference type="Gene3D" id="3.40.50.1820">
    <property type="entry name" value="alpha/beta hydrolase"/>
    <property type="match status" value="1"/>
</dbReference>
<evidence type="ECO:0000256" key="2">
    <source>
        <dbReference type="HAMAP-Rule" id="MF_00296"/>
    </source>
</evidence>
<organism evidence="4 5">
    <name type="scientific">Simiduia curdlanivorans</name>
    <dbReference type="NCBI Taxonomy" id="1492769"/>
    <lineage>
        <taxon>Bacteria</taxon>
        <taxon>Pseudomonadati</taxon>
        <taxon>Pseudomonadota</taxon>
        <taxon>Gammaproteobacteria</taxon>
        <taxon>Cellvibrionales</taxon>
        <taxon>Cellvibrionaceae</taxon>
        <taxon>Simiduia</taxon>
    </lineage>
</organism>
<evidence type="ECO:0000259" key="3">
    <source>
        <dbReference type="Pfam" id="PF00561"/>
    </source>
</evidence>
<dbReference type="SUPFAM" id="SSF53474">
    <property type="entry name" value="alpha/beta-Hydrolases"/>
    <property type="match status" value="1"/>
</dbReference>
<dbReference type="NCBIfam" id="NF001209">
    <property type="entry name" value="PRK00175.1"/>
    <property type="match status" value="1"/>
</dbReference>
<dbReference type="PANTHER" id="PTHR32268:SF11">
    <property type="entry name" value="HOMOSERINE O-ACETYLTRANSFERASE"/>
    <property type="match status" value="1"/>
</dbReference>